<reference evidence="15" key="1">
    <citation type="journal article" date="2006" name="Microbiology (Mosc.)">
        <title>Multiple biosynthetic and uptake systems mediate siderophore-dependent iron acquisition in Streptomyces coelicolor A3(2) and Streptomyces ambofaciens ATCC 23877.</title>
        <authorList>
            <person name="Barona-Gomez F."/>
            <person name="Lautru S."/>
            <person name="Francou F.X."/>
            <person name="Leblond P."/>
            <person name="Pernodet J.L."/>
            <person name="Challis G.L."/>
        </authorList>
    </citation>
    <scope>NUCLEOTIDE SEQUENCE</scope>
    <source>
        <strain evidence="15">ATCC 23877</strain>
    </source>
</reference>
<feature type="region of interest" description="C-terminal hotdog fold" evidence="9">
    <location>
        <begin position="1058"/>
        <end position="1192"/>
    </location>
</feature>
<keyword evidence="4" id="KW-0597">Phosphoprotein</keyword>
<dbReference type="InterPro" id="IPR014031">
    <property type="entry name" value="Ketoacyl_synth_C"/>
</dbReference>
<dbReference type="FunFam" id="3.40.47.10:FF:000019">
    <property type="entry name" value="Polyketide synthase type I"/>
    <property type="match status" value="3"/>
</dbReference>
<evidence type="ECO:0000256" key="1">
    <source>
        <dbReference type="ARBA" id="ARBA00001957"/>
    </source>
</evidence>
<dbReference type="GO" id="GO:0004312">
    <property type="term" value="F:fatty acid synthase activity"/>
    <property type="evidence" value="ECO:0007669"/>
    <property type="project" value="TreeGrafter"/>
</dbReference>
<dbReference type="SUPFAM" id="SSF47336">
    <property type="entry name" value="ACP-like"/>
    <property type="match status" value="3"/>
</dbReference>
<evidence type="ECO:0000259" key="11">
    <source>
        <dbReference type="PROSITE" id="PS50075"/>
    </source>
</evidence>
<evidence type="ECO:0000256" key="8">
    <source>
        <dbReference type="ARBA" id="ARBA00023315"/>
    </source>
</evidence>
<dbReference type="InterPro" id="IPR042104">
    <property type="entry name" value="PKS_dehydratase_sf"/>
</dbReference>
<feature type="region of interest" description="Disordered" evidence="10">
    <location>
        <begin position="3179"/>
        <end position="3211"/>
    </location>
</feature>
<feature type="domain" description="Ketosynthase family 3 (KS3)" evidence="12">
    <location>
        <begin position="2070"/>
        <end position="2495"/>
    </location>
</feature>
<dbReference type="SMART" id="SM01294">
    <property type="entry name" value="PKS_PP_betabranch"/>
    <property type="match status" value="3"/>
</dbReference>
<dbReference type="Pfam" id="PF08240">
    <property type="entry name" value="ADH_N"/>
    <property type="match status" value="1"/>
</dbReference>
<dbReference type="InterPro" id="IPR014030">
    <property type="entry name" value="Ketoacyl_synth_N"/>
</dbReference>
<reference evidence="14" key="4">
    <citation type="submission" date="2015-07" db="EMBL/GenBank/DDBJ databases">
        <title>Complete genome sequence of Streptomyces ambofaciens ATCC 23877, the spiramycin producer.</title>
        <authorList>
            <person name="Thibessard A."/>
            <person name="Haas D."/>
            <person name="Gerbaud C."/>
            <person name="Aigle B."/>
            <person name="Lautru S."/>
            <person name="Pernodet J.-L."/>
            <person name="Leblond P."/>
        </authorList>
    </citation>
    <scope>NUCLEOTIDE SEQUENCE [LARGE SCALE GENOMIC DNA]</scope>
    <source>
        <strain evidence="14">ATCC 23877</strain>
    </source>
</reference>
<reference evidence="15" key="2">
    <citation type="journal article" date="2006" name="Mol. Biol. Evol.">
        <title>Evolution of the terminal regions of the Streptomyces linear chromosome.</title>
        <authorList>
            <person name="Choulet F."/>
            <person name="Aigle B."/>
            <person name="Gallois A."/>
            <person name="Mangenot S."/>
            <person name="Gerbaud C."/>
            <person name="Truong C."/>
            <person name="Francou F.X."/>
            <person name="Fourrier C."/>
            <person name="Guerineau M."/>
            <person name="Decaris B."/>
            <person name="Barbe V."/>
            <person name="Pernodet J.L."/>
            <person name="Leblond P."/>
        </authorList>
    </citation>
    <scope>NUCLEOTIDE SEQUENCE</scope>
    <source>
        <strain evidence="15">ATCC 23877</strain>
    </source>
</reference>
<dbReference type="InterPro" id="IPR020807">
    <property type="entry name" value="PKS_DH"/>
</dbReference>
<dbReference type="FunFam" id="1.10.1200.10:FF:000007">
    <property type="entry name" value="Probable polyketide synthase pks17"/>
    <property type="match status" value="3"/>
</dbReference>
<evidence type="ECO:0000256" key="4">
    <source>
        <dbReference type="ARBA" id="ARBA00022553"/>
    </source>
</evidence>
<dbReference type="InterPro" id="IPR049552">
    <property type="entry name" value="PKS_DH_N"/>
</dbReference>
<dbReference type="Pfam" id="PF00109">
    <property type="entry name" value="ketoacyl-synt"/>
    <property type="match status" value="3"/>
</dbReference>
<name>A0ACI3_STRA7</name>
<dbReference type="InterPro" id="IPR013968">
    <property type="entry name" value="PKS_KR"/>
</dbReference>
<dbReference type="InterPro" id="IPR015083">
    <property type="entry name" value="NorB/c/GfsB-D-like_docking"/>
</dbReference>
<dbReference type="Pfam" id="PF02801">
    <property type="entry name" value="Ketoacyl-synt_C"/>
    <property type="match status" value="3"/>
</dbReference>
<feature type="domain" description="Ketosynthase family 3 (KS3)" evidence="12">
    <location>
        <begin position="3609"/>
        <end position="4036"/>
    </location>
</feature>
<dbReference type="SMART" id="SM00829">
    <property type="entry name" value="PKS_ER"/>
    <property type="match status" value="1"/>
</dbReference>
<evidence type="ECO:0000256" key="5">
    <source>
        <dbReference type="ARBA" id="ARBA00022679"/>
    </source>
</evidence>
<dbReference type="PROSITE" id="PS50075">
    <property type="entry name" value="CARRIER"/>
    <property type="match status" value="3"/>
</dbReference>
<dbReference type="FunFam" id="3.90.180.10:FF:000032">
    <property type="entry name" value="Probable polyketide synthase pks1"/>
    <property type="match status" value="1"/>
</dbReference>
<dbReference type="Proteomes" id="UP000061018">
    <property type="component" value="Chromosome"/>
</dbReference>
<dbReference type="Gene3D" id="6.10.140.1830">
    <property type="match status" value="1"/>
</dbReference>
<dbReference type="SUPFAM" id="SSF51735">
    <property type="entry name" value="NAD(P)-binding Rossmann-fold domains"/>
    <property type="match status" value="7"/>
</dbReference>
<feature type="region of interest" description="N-terminal hotdog fold" evidence="9">
    <location>
        <begin position="913"/>
        <end position="1043"/>
    </location>
</feature>
<dbReference type="Pfam" id="PF08990">
    <property type="entry name" value="Docking"/>
    <property type="match status" value="1"/>
</dbReference>
<dbReference type="Pfam" id="PF22621">
    <property type="entry name" value="CurL-like_PKS_C"/>
    <property type="match status" value="1"/>
</dbReference>
<dbReference type="Pfam" id="PF13602">
    <property type="entry name" value="ADH_zinc_N_2"/>
    <property type="match status" value="1"/>
</dbReference>
<dbReference type="RefSeq" id="WP_053141458.1">
    <property type="nucleotide sequence ID" value="NZ_CP012382.1"/>
</dbReference>
<gene>
    <name evidence="14" type="ORF">SAM23877_7114</name>
    <name evidence="15" type="ORF">SAMR0477</name>
</gene>
<dbReference type="Gene3D" id="1.10.1200.10">
    <property type="entry name" value="ACP-like"/>
    <property type="match status" value="3"/>
</dbReference>
<feature type="domain" description="PKS/mFAS DH" evidence="13">
    <location>
        <begin position="913"/>
        <end position="1192"/>
    </location>
</feature>
<dbReference type="InterPro" id="IPR013154">
    <property type="entry name" value="ADH-like_N"/>
</dbReference>
<dbReference type="CDD" id="cd08952">
    <property type="entry name" value="KR_1_SDR_x"/>
    <property type="match status" value="1"/>
</dbReference>
<dbReference type="CDD" id="cd00833">
    <property type="entry name" value="PKS"/>
    <property type="match status" value="3"/>
</dbReference>
<feature type="compositionally biased region" description="Low complexity" evidence="10">
    <location>
        <begin position="462"/>
        <end position="479"/>
    </location>
</feature>
<evidence type="ECO:0000256" key="6">
    <source>
        <dbReference type="ARBA" id="ARBA00023194"/>
    </source>
</evidence>
<reference evidence="16" key="3">
    <citation type="journal article" date="2015" name="J. Biotechnol.">
        <title>Complete genome sequence of Streptomyces ambofaciens ATCC 23877, the spiramycin producer.</title>
        <authorList>
            <person name="Thibessard A."/>
            <person name="Haas D."/>
            <person name="Gerbaud C."/>
            <person name="Aigle B."/>
            <person name="Lautru S."/>
            <person name="Pernodet J.L."/>
            <person name="Leblond P."/>
        </authorList>
    </citation>
    <scope>NUCLEOTIDE SEQUENCE [LARGE SCALE GENOMIC DNA]</scope>
    <source>
        <strain evidence="16">ATCC 23877 / 3486 / DSM 40053 / JCM 4204 / NBRC 12836 / NRRL B-2516</strain>
    </source>
</reference>
<keyword evidence="6" id="KW-0045">Antibiotic biosynthesis</keyword>
<dbReference type="Pfam" id="PF00550">
    <property type="entry name" value="PP-binding"/>
    <property type="match status" value="3"/>
</dbReference>
<feature type="domain" description="Carrier" evidence="11">
    <location>
        <begin position="3514"/>
        <end position="3589"/>
    </location>
</feature>
<dbReference type="InterPro" id="IPR050091">
    <property type="entry name" value="PKS_NRPS_Biosynth_Enz"/>
</dbReference>
<dbReference type="InterPro" id="IPR036291">
    <property type="entry name" value="NAD(P)-bd_dom_sf"/>
</dbReference>
<evidence type="ECO:0000256" key="9">
    <source>
        <dbReference type="PROSITE-ProRule" id="PRU01363"/>
    </source>
</evidence>
<keyword evidence="7" id="KW-0511">Multifunctional enzyme</keyword>
<dbReference type="GO" id="GO:0033068">
    <property type="term" value="P:macrolide biosynthetic process"/>
    <property type="evidence" value="ECO:0007669"/>
    <property type="project" value="UniProtKB-ARBA"/>
</dbReference>
<dbReference type="Pfam" id="PF16197">
    <property type="entry name" value="KAsynt_C_assoc"/>
    <property type="match status" value="2"/>
</dbReference>
<feature type="domain" description="Ketosynthase family 3 (KS3)" evidence="12">
    <location>
        <begin position="33"/>
        <end position="458"/>
    </location>
</feature>
<feature type="domain" description="Carrier" evidence="11">
    <location>
        <begin position="1974"/>
        <end position="2049"/>
    </location>
</feature>
<dbReference type="EMBL" id="AM238664">
    <property type="protein sequence ID" value="CAJ88187.2"/>
    <property type="molecule type" value="Genomic_DNA"/>
</dbReference>
<dbReference type="Gene3D" id="3.30.70.3290">
    <property type="match status" value="3"/>
</dbReference>
<dbReference type="InterPro" id="IPR011032">
    <property type="entry name" value="GroES-like_sf"/>
</dbReference>
<evidence type="ECO:0000256" key="2">
    <source>
        <dbReference type="ARBA" id="ARBA00004792"/>
    </source>
</evidence>
<dbReference type="SMART" id="SM00825">
    <property type="entry name" value="PKS_KS"/>
    <property type="match status" value="3"/>
</dbReference>
<feature type="domain" description="Carrier" evidence="11">
    <location>
        <begin position="5296"/>
        <end position="5371"/>
    </location>
</feature>
<feature type="region of interest" description="C-terminal hotdog fold" evidence="9">
    <location>
        <begin position="4675"/>
        <end position="4824"/>
    </location>
</feature>
<dbReference type="SUPFAM" id="SSF52151">
    <property type="entry name" value="FabD/lysophospholipase-like"/>
    <property type="match status" value="3"/>
</dbReference>
<comment type="pathway">
    <text evidence="2">Antibiotic biosynthesis.</text>
</comment>
<dbReference type="InterPro" id="IPR032821">
    <property type="entry name" value="PKS_assoc"/>
</dbReference>
<protein>
    <submittedName>
        <fullName evidence="15">Putative type I modular polyketide synthase</fullName>
    </submittedName>
    <submittedName>
        <fullName evidence="14">Type I polyketide synthase</fullName>
    </submittedName>
</protein>
<feature type="active site" description="Proton acceptor; for dehydratase activity" evidence="9">
    <location>
        <position position="4571"/>
    </location>
</feature>
<dbReference type="GO" id="GO:0031177">
    <property type="term" value="F:phosphopantetheine binding"/>
    <property type="evidence" value="ECO:0007669"/>
    <property type="project" value="InterPro"/>
</dbReference>
<dbReference type="PANTHER" id="PTHR43775:SF51">
    <property type="entry name" value="INACTIVE PHENOLPHTHIOCEROL SYNTHESIS POLYKETIDE SYNTHASE TYPE I PKS1-RELATED"/>
    <property type="match status" value="1"/>
</dbReference>
<dbReference type="InterPro" id="IPR016039">
    <property type="entry name" value="Thiolase-like"/>
</dbReference>
<dbReference type="SUPFAM" id="SSF53901">
    <property type="entry name" value="Thiolase-like"/>
    <property type="match status" value="3"/>
</dbReference>
<feature type="domain" description="PKS/mFAS DH" evidence="13">
    <location>
        <begin position="4539"/>
        <end position="4824"/>
    </location>
</feature>
<dbReference type="SMART" id="SM00827">
    <property type="entry name" value="PKS_AT"/>
    <property type="match status" value="3"/>
</dbReference>
<dbReference type="PROSITE" id="PS00012">
    <property type="entry name" value="PHOSPHOPANTETHEINE"/>
    <property type="match status" value="3"/>
</dbReference>
<dbReference type="PANTHER" id="PTHR43775">
    <property type="entry name" value="FATTY ACID SYNTHASE"/>
    <property type="match status" value="1"/>
</dbReference>
<dbReference type="Pfam" id="PF22953">
    <property type="entry name" value="SpnB_Rossmann"/>
    <property type="match status" value="2"/>
</dbReference>
<sequence>MAQDETLRDYLKLVTIDLRRTKQKLRDREAADQEPIAIIGMSCRYPGDVHTPEDLWRLVAGEQDAISGFPEDRGWDLARLFDGDPDGEGHSSARQGGFVHDATAFDADFFGVSPREALAMDPQQRLLLRAAWEVFEHAGIDPQSVRGTRTGVFAGGNDQGYLRLLANEPGSVGHQLTGGATAVISGRVAYTLGLEGPAVTLDTACSSSLVALHLACRSLRSGESTLALAGGVTVMATPGVFTEFTRQRGLAADGRCKSFSVDADGTGWSEGVGVLLVERLSDAVRNGHEVLAVVRGSAVNQDGASNGLTAPNGPSQQRVILQALADARLSASDVDVVEAHGTGTRLGDPIEAQALLAAYGQDRPEGRPLLLGSVKSNIGHAQAAAGVAGVIKMVQALRHERLPRTLHVDEPSTQVDWSAGAVELLTEGRSWPRGERPRRAGVSSFGVSGTNGHVILEEAPAAGADQETTTETGTGTEAGPLAWPLSGRSADALRRQAGRLLPVAAQAHPADVSHSLATGRAALEHRAVVLGADREELLAGLRALAEGEDMPSVVCDKVVRGGLALLFSGQGSQRLGMGRELYGAFPVFADAFDAVCARVDLERPLRDVVFGEDAGLLERTVYAQAGLFALEVALFRLVESWGVTPDVLVGHSIGELAAAHVAGVLSLDDACALVSARGRLMDALPGGGAMLAVEATEEALELPDGVDLAAVNGPTSMTVSGDAEAVAGLEERFRAQGVRVKRLAVSHAFHSRLMEPMLADFAAVARSLTYQAPQIPVLTTAPGDLATPEYWVGQVREPVRFADAVRQACDSGTGVFLELGPDGVLSALVPHLTEEVTATPALRSGHDEHATLLRALACVHARGANLDRSAVFARGGGRRIALPVYAFAADHYWPSGVSWVGDVASAGLGVTDHPLLGAGVALAEEDGYLFTARISTATQPWLAEHRVHGRIVVPGTAFVDLAVRAGEQAETERLDELVLEAPLIVPEDGAVQVQLAVGAADDEGRRTLTVHSRRGDGGAFDGWPDRPWTRHATGVLVPRPRTVAEDPELVGVWPPQDATPTDPAALYERLAAAGLEYGELFRGVSAVWTRGRDVFAELALPESAAPGFGLHPALLDAALQSAAVQGDGAGTGLPFSWSGVTLWASGATLLRARVSPVDDGDGVRVRAVDPAGSPVVTVERVVTRPAPALTDEARQPDDLYRLEWTPVPAAGAGPGEFAQFGGGEPLVDRAGTLDHLADSGRTPTHLVLSACTDAHPATGAQAVLARTTEVLGRLRSWLGDQRYADSSLIVATRGAVQADPADTVPDVAGAAVWGLVRSAQSEHPGRIVLVDLDPSAEDDARALARCVRSGEPQTAVRGDTVLAARLTAADRGLVPPPGGAWRVGVTERGAVENVALLPAPDAEGELRPGQVRVAVRAAGVNFRDVLNVLGMYPGEVLVGGEAAGVVLEVGPGVTRCAVGDRVMGFFDGAMGPVAVTDERLLAQLPHGWGFAQAAAVPIAFVTAYYGLVDLAGLSAGESVLVHAAAGGVGMAAVQVARHLGAEVYGTASPAKWAATGLDAEHLASSRDVGFEGVFRERTGGRGVDVVLNALAGEFVDASARLLVPGGRFVEMGKADVREADAFAGCAYRAFDLREAGPERIGEILAEVLALFATGTLAAPPVRAFDVRRAPDAFRFVSQARHVGKVVLSVPAAWDAEGTVLVTGGTGALGALTARHLVVEHGLRHLLLVGRRGAEADGAAALSAELTALGAEVTVAACDVTDPEALEALLAEVPAQHPLTAVVHAAGILDDGLVESLTEDRLEAVLAPKTAATALHEATAGADLAAFVMYSSMSGTFGSPGQGNYAAANAYLDALARHRHARGLPALSLAWGPWAGIGGMADALTESEAARISRSGFPPLGPERGLGLLETALALPDPALLPAVLDTARLAASPATPPPLLHGLVRPARRVADRTVAPGGLAERLRRLPAEDRARTALDLVRGLVASVLGFASPDAVDPSRPFKDLGFDSLTSVELRNRIGRTAGRRLPATLVFDHPTPEALATHLVTEVLGDLAAPAPAVPATTRAETAGDPIAIVGMACRFPGGADTPEALWRLVAEETDAVGDFPTDRAWDLAHIYGESEKADDRRTFEGGFLQDAGGFDPAFFGISPREALAMDPQQRLLLETSWEAFERAGVDPAELRASSTGVYVGTATSGYGLGRFAVPDGSRPHVLTGTATSVVSGRLAYTFGLEGPAVTVDTACSSSLVALHLAIGALRRGECAMALAGGATVMAVPGIFTDAAQGGALAPGGRCRAFSSDAEGTGWGEGVGMLLVERLSDARRNGHPVLAVVRGSAVNQDGASNGLTAPHGPAQQRVIRAALADAGLDTADVDAVEAHGTGTELGDPIEVQALMATYGRGRDEEQPLWLGSLKSNIGHTQSAAGVAGIIKMVMALRHGVLPRSLHITEPTRHVDWDGSGVRLLTRQVEWADTERPRRAAVSSFGMSGTNAHTILEQALPEPAAASPGTDGGSEVDLPWLLSARTPAALRAQARRLAAHLDADPAPAGHDVAHSLAATRSRFEHRAVLLGPDHHAQLTAFAEGAPTPGLVTGTAGRTGRVAFVLPGQGSQWPGMADRLLAESATFRNTLRTCAQALEEHLDWSVEDTLRGLPGAGNMERAEVIQPVLFATMVALAALWREHGVEPEAVVGHSQGEIAAAHLAGALSLEDAARVVTHRSRLLSRVVGQGAVASVSLPAQEALARLERWGDALSIAAVNGVSSVSVAGDEAPLDEFLAELETEGVRCRKLRIKGAAHSAVVEPLREEALAVLAPVRPRASRIPFYSTVTGGLLDTTELDAEYWYRNMRQTVQFAPATRALLADGFGVFVECSPHPALAGAVQETAEDAGASDPVLLASLRREEGGLERFSVSLAEAFVRGVGPSWASRGSVVDLPTYPFQRDHYWWEPLPEETAGPAQGGTAEEGRFWAAVEGGDAEALAESLGTDVLAPALPALAAWRRRSHDRSTVDGWRYRVEWRHTPLTGPGRPALTGTWAIVAGEEQEELAGRLAALVDRAGGTAHVTADPPAEPSGERPLSGVISLLALDSRPHPAHPGISVGAALNLALLRVMTARPTPVPVHLVTSGAVSVGRTDPVRDIAQAATWGLGLVSGLERPDCWGGLVDLPEQPDDRVLNKLLRLIARQPETSGSSKGSKGSGDSGHSGHSGHSGTEDQVALRPAGVFVRRMVRAPKSTPVRSWQPGSTVLITGGTGGIGRHLAHHMAARGARKLVLTGRRGPDAPGARELAAELTARGVETIVAACDVTDRNQVAALLAQHPADAVIHAAGVAQATALADCGESELAAVTAAKTEGARHLDELAADVGTFVLFSSGAGVWGGAGQAAYAAGNAVLDALAQDRRARGLPATAVAWGGWAEGGMADDGRAAAELGRRGLHAMDPRLALEALDQALDADDTCLTVADIDWARFAPGYTAARARPLIMDIPEARAALATAELPADRSEETGELHDRLVGLTGPQRTQHLLDLVREHAAAALGYADTAAIEAGRAFRDLGFDSLMAVDVRNRLQAATGRKLPPTLVFDHPTPADLAGHLLVEVLGEQEAAEGTAARAGGGAADEPLAVIGMSCRYAGGVDSPEDLWRLVLDGTDAMGPFPSDRGWDVENLYHPDPDHPGTSYVKEGGFLADASHFDASLFGISPREAVATDPQQRLLLEATWEAMERATIDPSSLRGSPTGVFVGTSFVGYGIGAQQPGNEAEGFFLAGTGTAAASGRISYTFGLEGPAATVDTACSSSAVAIHLACQALRNNECDLAVAGGAAVLATPASFTEFSRQRGLAADGRCKPFAAAADGTGWGEGVGMILVERLSDALRAGHPVLALIRGTAVNQDGASNGLTAPSGRAQQKVIRQALANSGLDAADIDTVEAHGTGTTLGDPIEAQSILATYGQNRAEGRPLWLGSVKSNIGHTQSAAGVGGVIKTVMALREGVLPGTLHIDAPTPHVDWSTGAVELLTETIPWPDTDGRPRRAGVSSFGGSGTNAHLVLEQYVAQPAPVQDPERAPEPDRTPEAGRTLELDRTAEPDRAPELDGVVAPWMLSARGAEALRGQARRLLEHLDASPAAHPADVAHSLTATRALLGHRAAVVAASDADRRAALLALARGEAAPHLVQGVERPGKVAFVFPGQGGQWEGMAVELMETSEVFAAELYACGEEFARHLDWSLIDVLRGAEGAPPLDRVDVTPVVLFGVTAALVALWRAHGVEPDMVLGHSQGEIAAAYASGVLSRAEAARVVALRGKVLLPLAGIGGMASVALPAEKTRELLEPWGTRLSLAGINSPAWSVVAGEREALGDFLAACEADGVRARRIRVDFSSHCAQVEPAARELADLLTGLSPTPGGVPFHSTVTGERTDGELLDAAYWQRNLVTPVDLDRGVRGLVEQGARFLVEIGPHPVLAPSLGEILDDIPDLAPGEVTVLGTLRRDQGGMERFLLSVAELHTHGGAADLTAPLAGLPVRTVPLPVYPFQRERYWLDTASPGVGDLGAAGLSGTGHPLLTATLTLADGASTVFTGRLSARTQPWLTDHAVLGAVLLPGTAFVEMALHAGAQVQAPVLEELALGTPLVLGEDQAVEVQLTVGAAGETGRREVAVHARDADLQDAPWVRHATGTLAPAAAPAARSLTTWPPPGAEPVELTGFYEAIADAGYSYGPAFRALTGAWHRDDALYAEVRLSDEVSGKGFLLHPALFDAALHGIGLLRRLRDGAEAEAGRTADLPFMWREVTLGATGAVTLRVRLTESDDGVGLELFDDTGIPVGGVGALVARPAGAELAAVRHGPADTLLHVDWGTEVPLPAAAPGRLALLGDDTWLDGAFGETKPDEADILVAPFVDPATGADTAGAVEEAVTRVLGLVRDRVADEQRSGQPLVLVTRGAVATGDDDLTDLVNAPVRGLVRSGQAEHPGRFLLVDLDPAAEPDPALLHRAVVAALEAGETEVAVRGGRVLAPRLVRMPVPGGRTDGPEPEPRTGLETADGTVLVTGATGTLGSALARHLVRHHGVRHLLLISRSGPAAPGAEELVAELTDLGARATVAACDVADREALADTLARIPARHPLTAVVHTAAVLDDGVLAQMTDRSVARVLGPKVRGAVNLHELTRDADLTAFALFSSAAGVLGGAGQANYAAANVFLDAFAAHRRRLGLPAVSLAWGPWAERTGLTGTLTEADVRRVTRSGMSTLTTEDGMAAFSAACAADRPLVVPMAFRPAALRGRDLVPPLFRTLVPRQKRRTGTGSGDPAALRAALSGVPEADQRRVVLDLVRGQVAATLGFATPGEVDVDRGFLELGMDSLTGVELRNRLAASTGLRLPATLVFDHPNCTELARRLRAELAPEPVREADRLLAELARLEADLTRMDGDEEDRTRLAARLRALADRCQGERTRRDDNLDAASIEEVFDLLDTEFETP</sequence>
<dbReference type="SUPFAM" id="SSF55048">
    <property type="entry name" value="Probable ACP-binding domain of malonyl-CoA ACP transacylase"/>
    <property type="match status" value="3"/>
</dbReference>
<proteinExistence type="predicted"/>
<dbReference type="SMART" id="SM00822">
    <property type="entry name" value="PKS_KR"/>
    <property type="match status" value="3"/>
</dbReference>
<dbReference type="InterPro" id="IPR055123">
    <property type="entry name" value="SpnB-like_Rossmann"/>
</dbReference>
<feature type="region of interest" description="Disordered" evidence="10">
    <location>
        <begin position="462"/>
        <end position="483"/>
    </location>
</feature>
<keyword evidence="5" id="KW-0808">Transferase</keyword>
<dbReference type="Pfam" id="PF08659">
    <property type="entry name" value="KR"/>
    <property type="match status" value="3"/>
</dbReference>
<dbReference type="PROSITE" id="PS00606">
    <property type="entry name" value="KS3_1"/>
    <property type="match status" value="3"/>
</dbReference>
<evidence type="ECO:0000256" key="3">
    <source>
        <dbReference type="ARBA" id="ARBA00022450"/>
    </source>
</evidence>
<dbReference type="InterPro" id="IPR009081">
    <property type="entry name" value="PP-bd_ACP"/>
</dbReference>
<dbReference type="InterPro" id="IPR001227">
    <property type="entry name" value="Ac_transferase_dom_sf"/>
</dbReference>
<dbReference type="Pfam" id="PF21089">
    <property type="entry name" value="PKS_DH_N"/>
    <property type="match status" value="2"/>
</dbReference>
<accession>A0ACI3</accession>
<dbReference type="InterPro" id="IPR020843">
    <property type="entry name" value="ER"/>
</dbReference>
<dbReference type="Pfam" id="PF00698">
    <property type="entry name" value="Acyl_transf_1"/>
    <property type="match status" value="3"/>
</dbReference>
<dbReference type="InterPro" id="IPR006162">
    <property type="entry name" value="Ppantetheine_attach_site"/>
</dbReference>
<dbReference type="Pfam" id="PF14765">
    <property type="entry name" value="PS-DH"/>
    <property type="match status" value="2"/>
</dbReference>
<dbReference type="Gene3D" id="3.40.47.10">
    <property type="match status" value="3"/>
</dbReference>
<keyword evidence="3" id="KW-0596">Phosphopantetheine</keyword>
<dbReference type="STRING" id="1889.SAM40697_6413"/>
<dbReference type="GO" id="GO:0008270">
    <property type="term" value="F:zinc ion binding"/>
    <property type="evidence" value="ECO:0007669"/>
    <property type="project" value="InterPro"/>
</dbReference>
<dbReference type="InterPro" id="IPR036736">
    <property type="entry name" value="ACP-like_sf"/>
</dbReference>
<evidence type="ECO:0000259" key="12">
    <source>
        <dbReference type="PROSITE" id="PS52004"/>
    </source>
</evidence>
<dbReference type="Gene3D" id="3.40.50.720">
    <property type="entry name" value="NAD(P)-binding Rossmann-like Domain"/>
    <property type="match status" value="3"/>
</dbReference>
<dbReference type="InterPro" id="IPR016035">
    <property type="entry name" value="Acyl_Trfase/lysoPLipase"/>
</dbReference>
<dbReference type="Gene3D" id="3.40.50.11460">
    <property type="match status" value="1"/>
</dbReference>
<dbReference type="InterPro" id="IPR057326">
    <property type="entry name" value="KR_dom"/>
</dbReference>
<dbReference type="Gene3D" id="3.40.366.10">
    <property type="entry name" value="Malonyl-Coenzyme A Acyl Carrier Protein, domain 2"/>
    <property type="match status" value="3"/>
</dbReference>
<dbReference type="NCBIfam" id="NF045894">
    <property type="entry name" value="PKS_plus_SDR"/>
    <property type="match status" value="1"/>
</dbReference>
<organism evidence="15">
    <name type="scientific">Streptomyces ambofaciens (strain ATCC 23877 / 3486 / DSM 40053 / JCM 4204 / NBRC 12836 / NRRL B-2516)</name>
    <dbReference type="NCBI Taxonomy" id="278992"/>
    <lineage>
        <taxon>Bacteria</taxon>
        <taxon>Bacillati</taxon>
        <taxon>Actinomycetota</taxon>
        <taxon>Actinomycetes</taxon>
        <taxon>Kitasatosporales</taxon>
        <taxon>Streptomycetaceae</taxon>
        <taxon>Streptomyces</taxon>
    </lineage>
</organism>
<dbReference type="PROSITE" id="PS01162">
    <property type="entry name" value="QOR_ZETA_CRYSTAL"/>
    <property type="match status" value="1"/>
</dbReference>
<dbReference type="Pfam" id="PF18369">
    <property type="entry name" value="PKS_DE"/>
    <property type="match status" value="1"/>
</dbReference>
<dbReference type="InterPro" id="IPR049900">
    <property type="entry name" value="PKS_mFAS_DH"/>
</dbReference>
<dbReference type="CDD" id="cd05195">
    <property type="entry name" value="enoyl_red"/>
    <property type="match status" value="1"/>
</dbReference>
<dbReference type="FunFam" id="3.40.366.10:FF:000002">
    <property type="entry name" value="Probable polyketide synthase 2"/>
    <property type="match status" value="1"/>
</dbReference>
<dbReference type="GO" id="GO:0006633">
    <property type="term" value="P:fatty acid biosynthetic process"/>
    <property type="evidence" value="ECO:0007669"/>
    <property type="project" value="InterPro"/>
</dbReference>
<dbReference type="PROSITE" id="PS52004">
    <property type="entry name" value="KS3_2"/>
    <property type="match status" value="3"/>
</dbReference>
<dbReference type="InterPro" id="IPR018201">
    <property type="entry name" value="Ketoacyl_synth_AS"/>
</dbReference>
<feature type="region of interest" description="Disordered" evidence="10">
    <location>
        <begin position="4041"/>
        <end position="4070"/>
    </location>
</feature>
<evidence type="ECO:0000313" key="14">
    <source>
        <dbReference type="EMBL" id="AKZ60157.1"/>
    </source>
</evidence>
<evidence type="ECO:0000313" key="15">
    <source>
        <dbReference type="EMBL" id="CAJ88187.2"/>
    </source>
</evidence>
<evidence type="ECO:0000259" key="13">
    <source>
        <dbReference type="PROSITE" id="PS52019"/>
    </source>
</evidence>
<dbReference type="Gene3D" id="3.10.129.110">
    <property type="entry name" value="Polyketide synthase dehydratase"/>
    <property type="match status" value="2"/>
</dbReference>
<dbReference type="CDD" id="cd08956">
    <property type="entry name" value="KR_3_FAS_SDR_x"/>
    <property type="match status" value="2"/>
</dbReference>
<dbReference type="Gene3D" id="3.90.180.10">
    <property type="entry name" value="Medium-chain alcohol dehydrogenases, catalytic domain"/>
    <property type="match status" value="1"/>
</dbReference>
<dbReference type="InterPro" id="IPR002364">
    <property type="entry name" value="Quin_OxRdtase/zeta-crystal_CS"/>
</dbReference>
<comment type="cofactor">
    <cofactor evidence="1">
        <name>pantetheine 4'-phosphate</name>
        <dbReference type="ChEBI" id="CHEBI:47942"/>
    </cofactor>
</comment>
<dbReference type="InterPro" id="IPR049551">
    <property type="entry name" value="PKS_DH_C"/>
</dbReference>
<feature type="active site" description="Proton donor; for dehydratase activity" evidence="9">
    <location>
        <position position="1116"/>
    </location>
</feature>
<dbReference type="GO" id="GO:0004315">
    <property type="term" value="F:3-oxoacyl-[acyl-carrier-protein] synthase activity"/>
    <property type="evidence" value="ECO:0007669"/>
    <property type="project" value="InterPro"/>
</dbReference>
<feature type="compositionally biased region" description="Basic and acidic residues" evidence="10">
    <location>
        <begin position="4046"/>
        <end position="4070"/>
    </location>
</feature>
<dbReference type="GO" id="GO:0016491">
    <property type="term" value="F:oxidoreductase activity"/>
    <property type="evidence" value="ECO:0007669"/>
    <property type="project" value="InterPro"/>
</dbReference>
<dbReference type="PROSITE" id="PS52019">
    <property type="entry name" value="PKS_MFAS_DH"/>
    <property type="match status" value="2"/>
</dbReference>
<dbReference type="EMBL" id="CP012382">
    <property type="protein sequence ID" value="AKZ60157.1"/>
    <property type="molecule type" value="Genomic_DNA"/>
</dbReference>
<feature type="active site" description="Proton donor; for dehydratase activity" evidence="9">
    <location>
        <position position="4734"/>
    </location>
</feature>
<dbReference type="SMART" id="SM00823">
    <property type="entry name" value="PKS_PP"/>
    <property type="match status" value="3"/>
</dbReference>
<dbReference type="InterPro" id="IPR014043">
    <property type="entry name" value="Acyl_transferase_dom"/>
</dbReference>
<dbReference type="InterPro" id="IPR016036">
    <property type="entry name" value="Malonyl_transacylase_ACP-bd"/>
</dbReference>
<evidence type="ECO:0000313" key="16">
    <source>
        <dbReference type="Proteomes" id="UP000061018"/>
    </source>
</evidence>
<dbReference type="InterPro" id="IPR020806">
    <property type="entry name" value="PKS_PP-bd"/>
</dbReference>
<evidence type="ECO:0000256" key="10">
    <source>
        <dbReference type="SAM" id="MobiDB-lite"/>
    </source>
</evidence>
<feature type="region of interest" description="Disordered" evidence="10">
    <location>
        <begin position="4994"/>
        <end position="5014"/>
    </location>
</feature>
<evidence type="ECO:0000256" key="7">
    <source>
        <dbReference type="ARBA" id="ARBA00023268"/>
    </source>
</evidence>
<dbReference type="SUPFAM" id="SSF50129">
    <property type="entry name" value="GroES-like"/>
    <property type="match status" value="1"/>
</dbReference>
<feature type="region of interest" description="N-terminal hotdog fold" evidence="9">
    <location>
        <begin position="4539"/>
        <end position="4663"/>
    </location>
</feature>
<keyword evidence="8" id="KW-0012">Acyltransferase</keyword>
<dbReference type="KEGG" id="samb:SAM23877_7114"/>
<feature type="active site" description="Proton acceptor; for dehydratase activity" evidence="9">
    <location>
        <position position="945"/>
    </location>
</feature>
<dbReference type="SMART" id="SM00826">
    <property type="entry name" value="PKS_DH"/>
    <property type="match status" value="2"/>
</dbReference>
<dbReference type="InterPro" id="IPR020841">
    <property type="entry name" value="PKS_Beta-ketoAc_synthase_dom"/>
</dbReference>
<dbReference type="InterPro" id="IPR041618">
    <property type="entry name" value="PKS_DE"/>
</dbReference>